<dbReference type="InterPro" id="IPR000700">
    <property type="entry name" value="PAS-assoc_C"/>
</dbReference>
<dbReference type="InterPro" id="IPR001610">
    <property type="entry name" value="PAC"/>
</dbReference>
<keyword evidence="2" id="KW-0812">Transmembrane</keyword>
<dbReference type="PANTHER" id="PTHR44757">
    <property type="entry name" value="DIGUANYLATE CYCLASE DGCP"/>
    <property type="match status" value="1"/>
</dbReference>
<dbReference type="SUPFAM" id="SSF55073">
    <property type="entry name" value="Nucleotide cyclase"/>
    <property type="match status" value="1"/>
</dbReference>
<evidence type="ECO:0000256" key="2">
    <source>
        <dbReference type="SAM" id="Phobius"/>
    </source>
</evidence>
<dbReference type="Pfam" id="PF00990">
    <property type="entry name" value="GGDEF"/>
    <property type="match status" value="1"/>
</dbReference>
<dbReference type="SUPFAM" id="SSF55785">
    <property type="entry name" value="PYP-like sensor domain (PAS domain)"/>
    <property type="match status" value="1"/>
</dbReference>
<dbReference type="PROSITE" id="PS50112">
    <property type="entry name" value="PAS"/>
    <property type="match status" value="1"/>
</dbReference>
<keyword evidence="7" id="KW-1185">Reference proteome</keyword>
<evidence type="ECO:0000313" key="7">
    <source>
        <dbReference type="Proteomes" id="UP001138802"/>
    </source>
</evidence>
<dbReference type="CDD" id="cd00130">
    <property type="entry name" value="PAS"/>
    <property type="match status" value="1"/>
</dbReference>
<dbReference type="Pfam" id="PF00989">
    <property type="entry name" value="PAS"/>
    <property type="match status" value="1"/>
</dbReference>
<dbReference type="InterPro" id="IPR043128">
    <property type="entry name" value="Rev_trsase/Diguanyl_cyclase"/>
</dbReference>
<feature type="transmembrane region" description="Helical" evidence="2">
    <location>
        <begin position="267"/>
        <end position="287"/>
    </location>
</feature>
<dbReference type="AlphaFoldDB" id="A0A9X1BA05"/>
<organism evidence="6 7">
    <name type="scientific">Thiocapsa imhoffii</name>
    <dbReference type="NCBI Taxonomy" id="382777"/>
    <lineage>
        <taxon>Bacteria</taxon>
        <taxon>Pseudomonadati</taxon>
        <taxon>Pseudomonadota</taxon>
        <taxon>Gammaproteobacteria</taxon>
        <taxon>Chromatiales</taxon>
        <taxon>Chromatiaceae</taxon>
        <taxon>Thiocapsa</taxon>
    </lineage>
</organism>
<dbReference type="Gene3D" id="3.30.450.20">
    <property type="entry name" value="PAS domain"/>
    <property type="match status" value="1"/>
</dbReference>
<accession>A0A9X1BA05</accession>
<dbReference type="InterPro" id="IPR007892">
    <property type="entry name" value="CHASE4"/>
</dbReference>
<dbReference type="InterPro" id="IPR013767">
    <property type="entry name" value="PAS_fold"/>
</dbReference>
<dbReference type="NCBIfam" id="TIGR00229">
    <property type="entry name" value="sensory_box"/>
    <property type="match status" value="1"/>
</dbReference>
<proteinExistence type="predicted"/>
<evidence type="ECO:0000313" key="6">
    <source>
        <dbReference type="EMBL" id="MBK1645813.1"/>
    </source>
</evidence>
<reference evidence="6 7" key="1">
    <citation type="journal article" date="2020" name="Microorganisms">
        <title>Osmotic Adaptation and Compatible Solute Biosynthesis of Phototrophic Bacteria as Revealed from Genome Analyses.</title>
        <authorList>
            <person name="Imhoff J.F."/>
            <person name="Rahn T."/>
            <person name="Kunzel S."/>
            <person name="Keller A."/>
            <person name="Neulinger S.C."/>
        </authorList>
    </citation>
    <scope>NUCLEOTIDE SEQUENCE [LARGE SCALE GENOMIC DNA]</scope>
    <source>
        <strain evidence="6 7">DSM 21303</strain>
    </source>
</reference>
<comment type="cofactor">
    <cofactor evidence="1">
        <name>Mg(2+)</name>
        <dbReference type="ChEBI" id="CHEBI:18420"/>
    </cofactor>
</comment>
<dbReference type="EMBL" id="NRSD01000016">
    <property type="protein sequence ID" value="MBK1645813.1"/>
    <property type="molecule type" value="Genomic_DNA"/>
</dbReference>
<dbReference type="SMART" id="SM00086">
    <property type="entry name" value="PAC"/>
    <property type="match status" value="1"/>
</dbReference>
<keyword evidence="2" id="KW-0472">Membrane</keyword>
<dbReference type="SMART" id="SM00267">
    <property type="entry name" value="GGDEF"/>
    <property type="match status" value="1"/>
</dbReference>
<dbReference type="GO" id="GO:0006355">
    <property type="term" value="P:regulation of DNA-templated transcription"/>
    <property type="evidence" value="ECO:0007669"/>
    <property type="project" value="InterPro"/>
</dbReference>
<feature type="domain" description="GGDEF" evidence="5">
    <location>
        <begin position="468"/>
        <end position="600"/>
    </location>
</feature>
<feature type="transmembrane region" description="Helical" evidence="2">
    <location>
        <begin position="20"/>
        <end position="43"/>
    </location>
</feature>
<dbReference type="Gene3D" id="3.30.70.270">
    <property type="match status" value="1"/>
</dbReference>
<dbReference type="PROSITE" id="PS50887">
    <property type="entry name" value="GGDEF"/>
    <property type="match status" value="1"/>
</dbReference>
<dbReference type="InterPro" id="IPR035965">
    <property type="entry name" value="PAS-like_dom_sf"/>
</dbReference>
<name>A0A9X1BA05_9GAMM</name>
<sequence length="600" mass="65696">MRHQDGSMQDNHHDSAVAELGTLMGVMMVTILIALALTLVLLIQAGRVQDETALEASQRQVEGLIWMTGRNLANHVRDYAIWDEAFESILIARDLAWWDGNAGQYVLSTFDLDLTLAVDDDERLFFISTERETRTAPLDHPPISSSLRALLDAERRGDPSDFPERPATFGLFELDGTLYFGAVSRICREDEPSVCAAKPGALMLFAISVEERLVAELDEIMNGVELLRDPAISTTTAHLPLLFADGSDAGVLTWIPPAPGRSMTGSVLPLAVLAFLSIAGLTLFFALRARALARSLSSDERAHRRLLAQYESILETAGDGIFGVDATGRVQFVNPAAAHMLGYPRSELQGKDAHALLFSGQPIAAGQEDADSPLQRALVSGRSEIHDSAYSRRADGGRFPVEYSASPVKEHGQVTGAVVVFRDITKRRESEEEMFYRANYDVITELPNRNLLLERLGQELKLARREGKRVGVLFIDLDDFKAVNDTLGHHAGDLLLRQVAERLTRCLRETDTVARLGGDEFVVLLTHVVDHGATERIADMLICALRHGFQLAGHSVRVGASIGIAHFPDQGDTPEALIDHADAAMYQAKAAGRGMHRSAE</sequence>
<dbReference type="PANTHER" id="PTHR44757:SF2">
    <property type="entry name" value="BIOFILM ARCHITECTURE MAINTENANCE PROTEIN MBAA"/>
    <property type="match status" value="1"/>
</dbReference>
<dbReference type="InterPro" id="IPR000160">
    <property type="entry name" value="GGDEF_dom"/>
</dbReference>
<dbReference type="GO" id="GO:0003824">
    <property type="term" value="F:catalytic activity"/>
    <property type="evidence" value="ECO:0007669"/>
    <property type="project" value="UniProtKB-ARBA"/>
</dbReference>
<evidence type="ECO:0000259" key="4">
    <source>
        <dbReference type="PROSITE" id="PS50113"/>
    </source>
</evidence>
<comment type="caution">
    <text evidence="6">The sequence shown here is derived from an EMBL/GenBank/DDBJ whole genome shotgun (WGS) entry which is preliminary data.</text>
</comment>
<gene>
    <name evidence="6" type="ORF">CKO25_14350</name>
</gene>
<dbReference type="PROSITE" id="PS50113">
    <property type="entry name" value="PAC"/>
    <property type="match status" value="1"/>
</dbReference>
<dbReference type="Pfam" id="PF05228">
    <property type="entry name" value="CHASE4"/>
    <property type="match status" value="1"/>
</dbReference>
<feature type="domain" description="PAC" evidence="4">
    <location>
        <begin position="384"/>
        <end position="436"/>
    </location>
</feature>
<evidence type="ECO:0000259" key="5">
    <source>
        <dbReference type="PROSITE" id="PS50887"/>
    </source>
</evidence>
<dbReference type="InterPro" id="IPR000014">
    <property type="entry name" value="PAS"/>
</dbReference>
<dbReference type="InterPro" id="IPR029787">
    <property type="entry name" value="Nucleotide_cyclase"/>
</dbReference>
<evidence type="ECO:0000259" key="3">
    <source>
        <dbReference type="PROSITE" id="PS50112"/>
    </source>
</evidence>
<evidence type="ECO:0008006" key="8">
    <source>
        <dbReference type="Google" id="ProtNLM"/>
    </source>
</evidence>
<dbReference type="InterPro" id="IPR052155">
    <property type="entry name" value="Biofilm_reg_signaling"/>
</dbReference>
<evidence type="ECO:0000256" key="1">
    <source>
        <dbReference type="ARBA" id="ARBA00001946"/>
    </source>
</evidence>
<dbReference type="NCBIfam" id="TIGR00254">
    <property type="entry name" value="GGDEF"/>
    <property type="match status" value="1"/>
</dbReference>
<keyword evidence="2" id="KW-1133">Transmembrane helix</keyword>
<dbReference type="CDD" id="cd01949">
    <property type="entry name" value="GGDEF"/>
    <property type="match status" value="1"/>
</dbReference>
<dbReference type="FunFam" id="3.30.70.270:FF:000001">
    <property type="entry name" value="Diguanylate cyclase domain protein"/>
    <property type="match status" value="1"/>
</dbReference>
<feature type="domain" description="PAS" evidence="3">
    <location>
        <begin position="306"/>
        <end position="351"/>
    </location>
</feature>
<dbReference type="Proteomes" id="UP001138802">
    <property type="component" value="Unassembled WGS sequence"/>
</dbReference>
<dbReference type="SMART" id="SM00091">
    <property type="entry name" value="PAS"/>
    <property type="match status" value="1"/>
</dbReference>
<protein>
    <recommendedName>
        <fullName evidence="8">Diguanylate cyclase</fullName>
    </recommendedName>
</protein>